<feature type="region of interest" description="Disordered" evidence="5">
    <location>
        <begin position="189"/>
        <end position="208"/>
    </location>
</feature>
<dbReference type="OrthoDB" id="9785164at2"/>
<dbReference type="GO" id="GO:0003677">
    <property type="term" value="F:DNA binding"/>
    <property type="evidence" value="ECO:0007669"/>
    <property type="project" value="UniProtKB-UniRule"/>
</dbReference>
<dbReference type="EMBL" id="JACHEK010000006">
    <property type="protein sequence ID" value="MBB6145291.1"/>
    <property type="molecule type" value="Genomic_DNA"/>
</dbReference>
<evidence type="ECO:0000256" key="5">
    <source>
        <dbReference type="SAM" id="MobiDB-lite"/>
    </source>
</evidence>
<dbReference type="Gene3D" id="1.10.10.60">
    <property type="entry name" value="Homeodomain-like"/>
    <property type="match status" value="1"/>
</dbReference>
<feature type="DNA-binding region" description="H-T-H motif" evidence="4">
    <location>
        <begin position="32"/>
        <end position="51"/>
    </location>
</feature>
<evidence type="ECO:0000259" key="6">
    <source>
        <dbReference type="PROSITE" id="PS50977"/>
    </source>
</evidence>
<dbReference type="InterPro" id="IPR001647">
    <property type="entry name" value="HTH_TetR"/>
</dbReference>
<comment type="caution">
    <text evidence="7">The sequence shown here is derived from an EMBL/GenBank/DDBJ whole genome shotgun (WGS) entry which is preliminary data.</text>
</comment>
<dbReference type="Gene3D" id="1.10.357.10">
    <property type="entry name" value="Tetracycline Repressor, domain 2"/>
    <property type="match status" value="1"/>
</dbReference>
<evidence type="ECO:0000313" key="8">
    <source>
        <dbReference type="Proteomes" id="UP000538666"/>
    </source>
</evidence>
<feature type="domain" description="HTH tetR-type" evidence="6">
    <location>
        <begin position="9"/>
        <end position="69"/>
    </location>
</feature>
<evidence type="ECO:0000256" key="2">
    <source>
        <dbReference type="ARBA" id="ARBA00023125"/>
    </source>
</evidence>
<dbReference type="PANTHER" id="PTHR47506">
    <property type="entry name" value="TRANSCRIPTIONAL REGULATORY PROTEIN"/>
    <property type="match status" value="1"/>
</dbReference>
<protein>
    <submittedName>
        <fullName evidence="7">TetR/AcrR family transcriptional repressor of nem operon</fullName>
    </submittedName>
</protein>
<dbReference type="Proteomes" id="UP000538666">
    <property type="component" value="Unassembled WGS sequence"/>
</dbReference>
<dbReference type="PROSITE" id="PS50977">
    <property type="entry name" value="HTH_TETR_2"/>
    <property type="match status" value="1"/>
</dbReference>
<accession>A0A841K2A0</accession>
<keyword evidence="8" id="KW-1185">Reference proteome</keyword>
<dbReference type="Pfam" id="PF00440">
    <property type="entry name" value="TetR_N"/>
    <property type="match status" value="1"/>
</dbReference>
<dbReference type="InterPro" id="IPR009057">
    <property type="entry name" value="Homeodomain-like_sf"/>
</dbReference>
<evidence type="ECO:0000313" key="7">
    <source>
        <dbReference type="EMBL" id="MBB6145291.1"/>
    </source>
</evidence>
<dbReference type="PANTHER" id="PTHR47506:SF7">
    <property type="entry name" value="TRANSCRIPTIONAL REGULATORY PROTEIN"/>
    <property type="match status" value="1"/>
</dbReference>
<dbReference type="SUPFAM" id="SSF48498">
    <property type="entry name" value="Tetracyclin repressor-like, C-terminal domain"/>
    <property type="match status" value="1"/>
</dbReference>
<organism evidence="7 8">
    <name type="scientific">Silvibacterium bohemicum</name>
    <dbReference type="NCBI Taxonomy" id="1577686"/>
    <lineage>
        <taxon>Bacteria</taxon>
        <taxon>Pseudomonadati</taxon>
        <taxon>Acidobacteriota</taxon>
        <taxon>Terriglobia</taxon>
        <taxon>Terriglobales</taxon>
        <taxon>Acidobacteriaceae</taxon>
        <taxon>Silvibacterium</taxon>
    </lineage>
</organism>
<keyword evidence="1" id="KW-0805">Transcription regulation</keyword>
<evidence type="ECO:0000256" key="4">
    <source>
        <dbReference type="PROSITE-ProRule" id="PRU00335"/>
    </source>
</evidence>
<dbReference type="PRINTS" id="PR00455">
    <property type="entry name" value="HTHTETR"/>
</dbReference>
<gene>
    <name evidence="7" type="ORF">HNQ77_003249</name>
</gene>
<sequence length="208" mass="21862">MRRSRQDAAATRERILKSAAAEFRRNGIDGTGLADLMAAAGLTHGGFYKHFGSKEQIVAEACAEAANSLTNSLSAIAGRTKSKVSLEDVVGSYLSRAKRDSPADSCPLAMMGSELARQGAETRDAASGSFLKLTRLLVPLMPDAEPEVKARNAMVAMCAMIGALTVARIVPEESLSDAILSEMTRAISTGQMRGSGKPKLSAGKSTSR</sequence>
<proteinExistence type="predicted"/>
<evidence type="ECO:0000256" key="3">
    <source>
        <dbReference type="ARBA" id="ARBA00023163"/>
    </source>
</evidence>
<reference evidence="7 8" key="1">
    <citation type="submission" date="2020-08" db="EMBL/GenBank/DDBJ databases">
        <title>Genomic Encyclopedia of Type Strains, Phase IV (KMG-IV): sequencing the most valuable type-strain genomes for metagenomic binning, comparative biology and taxonomic classification.</title>
        <authorList>
            <person name="Goeker M."/>
        </authorList>
    </citation>
    <scope>NUCLEOTIDE SEQUENCE [LARGE SCALE GENOMIC DNA]</scope>
    <source>
        <strain evidence="7 8">DSM 103733</strain>
    </source>
</reference>
<keyword evidence="2 4" id="KW-0238">DNA-binding</keyword>
<dbReference type="SUPFAM" id="SSF46689">
    <property type="entry name" value="Homeodomain-like"/>
    <property type="match status" value="1"/>
</dbReference>
<keyword evidence="3" id="KW-0804">Transcription</keyword>
<evidence type="ECO:0000256" key="1">
    <source>
        <dbReference type="ARBA" id="ARBA00023015"/>
    </source>
</evidence>
<dbReference type="RefSeq" id="WP_050061607.1">
    <property type="nucleotide sequence ID" value="NZ_JACHEK010000006.1"/>
</dbReference>
<dbReference type="AlphaFoldDB" id="A0A841K2A0"/>
<name>A0A841K2A0_9BACT</name>
<dbReference type="InterPro" id="IPR036271">
    <property type="entry name" value="Tet_transcr_reg_TetR-rel_C_sf"/>
</dbReference>